<protein>
    <submittedName>
        <fullName evidence="2">Uncharacterized protein</fullName>
    </submittedName>
</protein>
<evidence type="ECO:0000313" key="3">
    <source>
        <dbReference type="Proteomes" id="UP000807115"/>
    </source>
</evidence>
<sequence>MPTGVRTPVVRGGLGVGTRERGLPRRHLAFGTPRGPGTVTSLRIPLPARGHEWVTHGAGRCTGHQQAASVEGRFPGDPAVQCTHGRS</sequence>
<reference evidence="2" key="1">
    <citation type="journal article" date="2019" name="BMC Genomics">
        <title>A new reference genome for Sorghum bicolor reveals high levels of sequence similarity between sweet and grain genotypes: implications for the genetics of sugar metabolism.</title>
        <authorList>
            <person name="Cooper E.A."/>
            <person name="Brenton Z.W."/>
            <person name="Flinn B.S."/>
            <person name="Jenkins J."/>
            <person name="Shu S."/>
            <person name="Flowers D."/>
            <person name="Luo F."/>
            <person name="Wang Y."/>
            <person name="Xia P."/>
            <person name="Barry K."/>
            <person name="Daum C."/>
            <person name="Lipzen A."/>
            <person name="Yoshinaga Y."/>
            <person name="Schmutz J."/>
            <person name="Saski C."/>
            <person name="Vermerris W."/>
            <person name="Kresovich S."/>
        </authorList>
    </citation>
    <scope>NUCLEOTIDE SEQUENCE</scope>
</reference>
<feature type="region of interest" description="Disordered" evidence="1">
    <location>
        <begin position="66"/>
        <end position="87"/>
    </location>
</feature>
<evidence type="ECO:0000256" key="1">
    <source>
        <dbReference type="SAM" id="MobiDB-lite"/>
    </source>
</evidence>
<proteinExistence type="predicted"/>
<accession>A0A921Q3L2</accession>
<name>A0A921Q3L2_SORBI</name>
<dbReference type="Proteomes" id="UP000807115">
    <property type="component" value="Chromosome 10"/>
</dbReference>
<evidence type="ECO:0000313" key="2">
    <source>
        <dbReference type="EMBL" id="KAG0513562.1"/>
    </source>
</evidence>
<reference evidence="2" key="2">
    <citation type="submission" date="2020-10" db="EMBL/GenBank/DDBJ databases">
        <authorList>
            <person name="Cooper E.A."/>
            <person name="Brenton Z.W."/>
            <person name="Flinn B.S."/>
            <person name="Jenkins J."/>
            <person name="Shu S."/>
            <person name="Flowers D."/>
            <person name="Luo F."/>
            <person name="Wang Y."/>
            <person name="Xia P."/>
            <person name="Barry K."/>
            <person name="Daum C."/>
            <person name="Lipzen A."/>
            <person name="Yoshinaga Y."/>
            <person name="Schmutz J."/>
            <person name="Saski C."/>
            <person name="Vermerris W."/>
            <person name="Kresovich S."/>
        </authorList>
    </citation>
    <scope>NUCLEOTIDE SEQUENCE</scope>
</reference>
<dbReference type="EMBL" id="CM027689">
    <property type="protein sequence ID" value="KAG0513562.1"/>
    <property type="molecule type" value="Genomic_DNA"/>
</dbReference>
<comment type="caution">
    <text evidence="2">The sequence shown here is derived from an EMBL/GenBank/DDBJ whole genome shotgun (WGS) entry which is preliminary data.</text>
</comment>
<dbReference type="AlphaFoldDB" id="A0A921Q3L2"/>
<organism evidence="2 3">
    <name type="scientific">Sorghum bicolor</name>
    <name type="common">Sorghum</name>
    <name type="synonym">Sorghum vulgare</name>
    <dbReference type="NCBI Taxonomy" id="4558"/>
    <lineage>
        <taxon>Eukaryota</taxon>
        <taxon>Viridiplantae</taxon>
        <taxon>Streptophyta</taxon>
        <taxon>Embryophyta</taxon>
        <taxon>Tracheophyta</taxon>
        <taxon>Spermatophyta</taxon>
        <taxon>Magnoliopsida</taxon>
        <taxon>Liliopsida</taxon>
        <taxon>Poales</taxon>
        <taxon>Poaceae</taxon>
        <taxon>PACMAD clade</taxon>
        <taxon>Panicoideae</taxon>
        <taxon>Andropogonodae</taxon>
        <taxon>Andropogoneae</taxon>
        <taxon>Sorghinae</taxon>
        <taxon>Sorghum</taxon>
    </lineage>
</organism>
<gene>
    <name evidence="2" type="ORF">BDA96_10G113100</name>
</gene>